<accession>A0A9N8H8Z3</accession>
<dbReference type="EMBL" id="CAICTM010000256">
    <property type="protein sequence ID" value="CAB9506183.1"/>
    <property type="molecule type" value="Genomic_DNA"/>
</dbReference>
<evidence type="ECO:0000313" key="4">
    <source>
        <dbReference type="Proteomes" id="UP001153069"/>
    </source>
</evidence>
<organism evidence="3 4">
    <name type="scientific">Seminavis robusta</name>
    <dbReference type="NCBI Taxonomy" id="568900"/>
    <lineage>
        <taxon>Eukaryota</taxon>
        <taxon>Sar</taxon>
        <taxon>Stramenopiles</taxon>
        <taxon>Ochrophyta</taxon>
        <taxon>Bacillariophyta</taxon>
        <taxon>Bacillariophyceae</taxon>
        <taxon>Bacillariophycidae</taxon>
        <taxon>Naviculales</taxon>
        <taxon>Naviculaceae</taxon>
        <taxon>Seminavis</taxon>
    </lineage>
</organism>
<feature type="region of interest" description="Disordered" evidence="1">
    <location>
        <begin position="1"/>
        <end position="78"/>
    </location>
</feature>
<feature type="compositionally biased region" description="Basic and acidic residues" evidence="1">
    <location>
        <begin position="1"/>
        <end position="10"/>
    </location>
</feature>
<feature type="compositionally biased region" description="Polar residues" evidence="1">
    <location>
        <begin position="58"/>
        <end position="71"/>
    </location>
</feature>
<comment type="caution">
    <text evidence="3">The sequence shown here is derived from an EMBL/GenBank/DDBJ whole genome shotgun (WGS) entry which is preliminary data.</text>
</comment>
<evidence type="ECO:0000313" key="3">
    <source>
        <dbReference type="EMBL" id="CAB9506183.1"/>
    </source>
</evidence>
<dbReference type="Pfam" id="PF04749">
    <property type="entry name" value="PLAC8"/>
    <property type="match status" value="1"/>
</dbReference>
<evidence type="ECO:0000256" key="2">
    <source>
        <dbReference type="SAM" id="Phobius"/>
    </source>
</evidence>
<keyword evidence="2" id="KW-1133">Transmembrane helix</keyword>
<feature type="compositionally biased region" description="Low complexity" evidence="1">
    <location>
        <begin position="323"/>
        <end position="336"/>
    </location>
</feature>
<dbReference type="InterPro" id="IPR006461">
    <property type="entry name" value="PLAC_motif_containing"/>
</dbReference>
<dbReference type="AlphaFoldDB" id="A0A9N8H8Z3"/>
<dbReference type="PANTHER" id="PTHR15907">
    <property type="entry name" value="DUF614 FAMILY PROTEIN-RELATED"/>
    <property type="match status" value="1"/>
</dbReference>
<feature type="transmembrane region" description="Helical" evidence="2">
    <location>
        <begin position="157"/>
        <end position="177"/>
    </location>
</feature>
<protein>
    <submittedName>
        <fullName evidence="3">Uncharacterized protein</fullName>
    </submittedName>
</protein>
<name>A0A9N8H8Z3_9STRA</name>
<evidence type="ECO:0000256" key="1">
    <source>
        <dbReference type="SAM" id="MobiDB-lite"/>
    </source>
</evidence>
<keyword evidence="4" id="KW-1185">Reference proteome</keyword>
<feature type="region of interest" description="Disordered" evidence="1">
    <location>
        <begin position="316"/>
        <end position="346"/>
    </location>
</feature>
<proteinExistence type="predicted"/>
<dbReference type="OrthoDB" id="40561at2759"/>
<sequence length="346" mass="38088">MSSSKEETTADKANGTALAAEPEFTIDGADGSAMDQIHQSTVSSAPPPPAHMFPPAQRSATNAHTSTTNPLPAQVPLAADDTSNANSSFASQLAVDRSMFGPSTGQWSTKFFSCFQVFFTALFWMGCFCFPCVYGQLLQRMNMDLTGRSPHPERPRVSGVCMSVLVMTTLVYCFWWMGVEGFLVDVMNWLFIGYCIFMGFILRSKIRKRFGIAPITTFLTLCDGILEDILLAVCCNCCSAIQMARHTHDESRFPYNGCSTNGLPSYAPHLWDGPALLGDDNDNPAAAARRRAPHQYDIHPAYRSSPAMQEMVEYPYQNNNNHSSSSIVQQPQSSKQDAPMTNVEIV</sequence>
<feature type="transmembrane region" description="Helical" evidence="2">
    <location>
        <begin position="183"/>
        <end position="202"/>
    </location>
</feature>
<dbReference type="Proteomes" id="UP001153069">
    <property type="component" value="Unassembled WGS sequence"/>
</dbReference>
<keyword evidence="2" id="KW-0812">Transmembrane</keyword>
<keyword evidence="2" id="KW-0472">Membrane</keyword>
<gene>
    <name evidence="3" type="ORF">SEMRO_257_G100880.1</name>
</gene>
<feature type="transmembrane region" description="Helical" evidence="2">
    <location>
        <begin position="117"/>
        <end position="137"/>
    </location>
</feature>
<reference evidence="3" key="1">
    <citation type="submission" date="2020-06" db="EMBL/GenBank/DDBJ databases">
        <authorList>
            <consortium name="Plant Systems Biology data submission"/>
        </authorList>
    </citation>
    <scope>NUCLEOTIDE SEQUENCE</scope>
    <source>
        <strain evidence="3">D6</strain>
    </source>
</reference>